<gene>
    <name evidence="1" type="ORF">BDY19DRAFT_953954</name>
</gene>
<dbReference type="Proteomes" id="UP001055072">
    <property type="component" value="Unassembled WGS sequence"/>
</dbReference>
<name>A0ACB8TZN4_9APHY</name>
<evidence type="ECO:0000313" key="2">
    <source>
        <dbReference type="Proteomes" id="UP001055072"/>
    </source>
</evidence>
<evidence type="ECO:0000313" key="1">
    <source>
        <dbReference type="EMBL" id="KAI0087480.1"/>
    </source>
</evidence>
<comment type="caution">
    <text evidence="1">The sequence shown here is derived from an EMBL/GenBank/DDBJ whole genome shotgun (WGS) entry which is preliminary data.</text>
</comment>
<accession>A0ACB8TZN4</accession>
<protein>
    <submittedName>
        <fullName evidence="1">Uncharacterized protein</fullName>
    </submittedName>
</protein>
<keyword evidence="2" id="KW-1185">Reference proteome</keyword>
<dbReference type="EMBL" id="MU274917">
    <property type="protein sequence ID" value="KAI0087480.1"/>
    <property type="molecule type" value="Genomic_DNA"/>
</dbReference>
<proteinExistence type="predicted"/>
<sequence length="359" mass="40566">MASPPFDAFIGPAFVIICVAFMMYGTFCAQVYYYWTTYNDKQLIQYLVAFILALETVHTALCIHVMYEYLVALWGDPLSAGKIISTVTVTIYFELIISSIVQAWYIYRIWRLKRQTIPTAFLTAVLFAHVGQYPCDEVSRKISLTCQRYQALSFRASAYTHKYATWAELYDDPHFSIDVNCTFGLNIALDASITSVLMFYLLRDRSKAAKRRSTRKMIRSLVNFAFSTGILTVLTSCGLFLALNVAKHTITFGGMIQFIAKLYANSMLAVLNARQNVVQSARAESKFTMELSYLQHDTLATPTPVRITSEPIRFRTPTTTTFLTTPDDTWVSKQDQSTQYAVTEDLSGDSVSAVAEEEV</sequence>
<reference evidence="1" key="1">
    <citation type="journal article" date="2021" name="Environ. Microbiol.">
        <title>Gene family expansions and transcriptome signatures uncover fungal adaptations to wood decay.</title>
        <authorList>
            <person name="Hage H."/>
            <person name="Miyauchi S."/>
            <person name="Viragh M."/>
            <person name="Drula E."/>
            <person name="Min B."/>
            <person name="Chaduli D."/>
            <person name="Navarro D."/>
            <person name="Favel A."/>
            <person name="Norest M."/>
            <person name="Lesage-Meessen L."/>
            <person name="Balint B."/>
            <person name="Merenyi Z."/>
            <person name="de Eugenio L."/>
            <person name="Morin E."/>
            <person name="Martinez A.T."/>
            <person name="Baldrian P."/>
            <person name="Stursova M."/>
            <person name="Martinez M.J."/>
            <person name="Novotny C."/>
            <person name="Magnuson J.K."/>
            <person name="Spatafora J.W."/>
            <person name="Maurice S."/>
            <person name="Pangilinan J."/>
            <person name="Andreopoulos W."/>
            <person name="LaButti K."/>
            <person name="Hundley H."/>
            <person name="Na H."/>
            <person name="Kuo A."/>
            <person name="Barry K."/>
            <person name="Lipzen A."/>
            <person name="Henrissat B."/>
            <person name="Riley R."/>
            <person name="Ahrendt S."/>
            <person name="Nagy L.G."/>
            <person name="Grigoriev I.V."/>
            <person name="Martin F."/>
            <person name="Rosso M.N."/>
        </authorList>
    </citation>
    <scope>NUCLEOTIDE SEQUENCE</scope>
    <source>
        <strain evidence="1">CBS 384.51</strain>
    </source>
</reference>
<organism evidence="1 2">
    <name type="scientific">Irpex rosettiformis</name>
    <dbReference type="NCBI Taxonomy" id="378272"/>
    <lineage>
        <taxon>Eukaryota</taxon>
        <taxon>Fungi</taxon>
        <taxon>Dikarya</taxon>
        <taxon>Basidiomycota</taxon>
        <taxon>Agaricomycotina</taxon>
        <taxon>Agaricomycetes</taxon>
        <taxon>Polyporales</taxon>
        <taxon>Irpicaceae</taxon>
        <taxon>Irpex</taxon>
    </lineage>
</organism>